<keyword evidence="2" id="KW-1185">Reference proteome</keyword>
<evidence type="ECO:0000313" key="1">
    <source>
        <dbReference type="EMBL" id="KAJ0099898.1"/>
    </source>
</evidence>
<evidence type="ECO:0000313" key="2">
    <source>
        <dbReference type="Proteomes" id="UP001164250"/>
    </source>
</evidence>
<comment type="caution">
    <text evidence="1">The sequence shown here is derived from an EMBL/GenBank/DDBJ whole genome shotgun (WGS) entry which is preliminary data.</text>
</comment>
<protein>
    <submittedName>
        <fullName evidence="1">Uncharacterized protein</fullName>
    </submittedName>
</protein>
<proteinExistence type="predicted"/>
<sequence length="689" mass="78444">MGLELGTVEVRYHNLSLEAECQVVHGKPLPTLWNSCKNVFSAMRTINGSKSQANKIKILKDVSGIIRPSSTLLRALSGKLDPSLKQCDEIQDMPGKRRPTREKKPPAWIKVSDSRFLTTKWPNKEPKSRLRRHTNQIHSSLQDNAYCSEKLKLLKDNPSLSKRFEIRKVMPVGLLQPLPIPKQIWEEIAIDFIIGLPLSFGFSVIFVVVGLLSKYGHFGALRSTTLFKLVYSRGPPSVLPYTPGSSPIEAVDSELLKRDSLIGNFLFGAGLIASYLVASMDLSKSLSVLGKLPAWHGLPLENSSWEDATLLRDVYGAVVLDLEDKVSFEEGGHVRQQQNDEIRDMPGRRRSTRKHLTSQHVVRELETERILGLEVFADTIVGNAMKRGISGGQKKRLRTGRSTTFQIVACLKHLAYITASTVLISLLQPAPDTFDLFDDIILMAEGKIVYHGPHSNVLEFFEHCGLRCPPRKGVADFLQEVVFEKDQAQYWFHKHVPHSYVSLEKFKNIFNEFHVGQKLNDELSRPLDKHKCYKNILSLNNYWLRKWELFKACLAREWLLMKRNSFIYLFKTGQLVVIALITVTVFLRTQMKIDIFHADYYMTSLFYALVPFSLTDAFVWTAITYYAIGYSPEPERFFRQFLLFFMVHQLSISLFRLIASIVRNPSVTAICALSSFPVMLLFGGFLLPQ</sequence>
<dbReference type="Proteomes" id="UP001164250">
    <property type="component" value="Chromosome 4"/>
</dbReference>
<accession>A0ACC1BLS2</accession>
<gene>
    <name evidence="1" type="ORF">Patl1_19826</name>
</gene>
<name>A0ACC1BLS2_9ROSI</name>
<dbReference type="EMBL" id="CM047900">
    <property type="protein sequence ID" value="KAJ0099898.1"/>
    <property type="molecule type" value="Genomic_DNA"/>
</dbReference>
<reference evidence="2" key="1">
    <citation type="journal article" date="2023" name="G3 (Bethesda)">
        <title>Genome assembly and association tests identify interacting loci associated with vigor, precocity, and sex in interspecific pistachio rootstocks.</title>
        <authorList>
            <person name="Palmer W."/>
            <person name="Jacygrad E."/>
            <person name="Sagayaradj S."/>
            <person name="Cavanaugh K."/>
            <person name="Han R."/>
            <person name="Bertier L."/>
            <person name="Beede B."/>
            <person name="Kafkas S."/>
            <person name="Golino D."/>
            <person name="Preece J."/>
            <person name="Michelmore R."/>
        </authorList>
    </citation>
    <scope>NUCLEOTIDE SEQUENCE [LARGE SCALE GENOMIC DNA]</scope>
</reference>
<organism evidence="1 2">
    <name type="scientific">Pistacia atlantica</name>
    <dbReference type="NCBI Taxonomy" id="434234"/>
    <lineage>
        <taxon>Eukaryota</taxon>
        <taxon>Viridiplantae</taxon>
        <taxon>Streptophyta</taxon>
        <taxon>Embryophyta</taxon>
        <taxon>Tracheophyta</taxon>
        <taxon>Spermatophyta</taxon>
        <taxon>Magnoliopsida</taxon>
        <taxon>eudicotyledons</taxon>
        <taxon>Gunneridae</taxon>
        <taxon>Pentapetalae</taxon>
        <taxon>rosids</taxon>
        <taxon>malvids</taxon>
        <taxon>Sapindales</taxon>
        <taxon>Anacardiaceae</taxon>
        <taxon>Pistacia</taxon>
    </lineage>
</organism>